<comment type="caution">
    <text evidence="7">The sequence shown here is derived from an EMBL/GenBank/DDBJ whole genome shotgun (WGS) entry which is preliminary data.</text>
</comment>
<comment type="similarity">
    <text evidence="1 4">Belongs to the FGGY kinase family.</text>
</comment>
<dbReference type="PROSITE" id="PS00445">
    <property type="entry name" value="FGGY_KINASES_2"/>
    <property type="match status" value="1"/>
</dbReference>
<evidence type="ECO:0000259" key="5">
    <source>
        <dbReference type="Pfam" id="PF00370"/>
    </source>
</evidence>
<reference evidence="7" key="1">
    <citation type="submission" date="2021-03" db="EMBL/GenBank/DDBJ databases">
        <title>Fibrella sp. HMF5335 genome sequencing and assembly.</title>
        <authorList>
            <person name="Kang H."/>
            <person name="Kim H."/>
            <person name="Bae S."/>
            <person name="Joh K."/>
        </authorList>
    </citation>
    <scope>NUCLEOTIDE SEQUENCE</scope>
    <source>
        <strain evidence="7">HMF5335</strain>
    </source>
</reference>
<keyword evidence="2 4" id="KW-0808">Transferase</keyword>
<proteinExistence type="inferred from homology"/>
<dbReference type="RefSeq" id="WP_207363891.1">
    <property type="nucleotide sequence ID" value="NZ_JAFMYV010000003.1"/>
</dbReference>
<dbReference type="GO" id="GO:0005975">
    <property type="term" value="P:carbohydrate metabolic process"/>
    <property type="evidence" value="ECO:0007669"/>
    <property type="project" value="InterPro"/>
</dbReference>
<dbReference type="InterPro" id="IPR018483">
    <property type="entry name" value="Carb_kinase_FGGY_CS"/>
</dbReference>
<dbReference type="InterPro" id="IPR050406">
    <property type="entry name" value="FGGY_Carb_Kinase"/>
</dbReference>
<evidence type="ECO:0000256" key="1">
    <source>
        <dbReference type="ARBA" id="ARBA00009156"/>
    </source>
</evidence>
<evidence type="ECO:0000313" key="8">
    <source>
        <dbReference type="Proteomes" id="UP000664034"/>
    </source>
</evidence>
<accession>A0A939K2H5</accession>
<dbReference type="Proteomes" id="UP000664034">
    <property type="component" value="Unassembled WGS sequence"/>
</dbReference>
<dbReference type="Gene3D" id="3.30.420.40">
    <property type="match status" value="2"/>
</dbReference>
<dbReference type="InterPro" id="IPR018484">
    <property type="entry name" value="FGGY_N"/>
</dbReference>
<dbReference type="InterPro" id="IPR018485">
    <property type="entry name" value="FGGY_C"/>
</dbReference>
<feature type="domain" description="Carbohydrate kinase FGGY N-terminal" evidence="5">
    <location>
        <begin position="5"/>
        <end position="247"/>
    </location>
</feature>
<keyword evidence="8" id="KW-1185">Reference proteome</keyword>
<protein>
    <submittedName>
        <fullName evidence="7">Gluconokinase</fullName>
    </submittedName>
</protein>
<dbReference type="PIRSF" id="PIRSF000538">
    <property type="entry name" value="GlpK"/>
    <property type="match status" value="1"/>
</dbReference>
<gene>
    <name evidence="7" type="ORF">J2I47_07165</name>
</gene>
<dbReference type="Pfam" id="PF00370">
    <property type="entry name" value="FGGY_N"/>
    <property type="match status" value="1"/>
</dbReference>
<dbReference type="PANTHER" id="PTHR43095">
    <property type="entry name" value="SUGAR KINASE"/>
    <property type="match status" value="1"/>
</dbReference>
<evidence type="ECO:0000313" key="7">
    <source>
        <dbReference type="EMBL" id="MBO0936324.1"/>
    </source>
</evidence>
<dbReference type="CDD" id="cd07770">
    <property type="entry name" value="ASKHA_NBD_FGGY_GntK"/>
    <property type="match status" value="1"/>
</dbReference>
<dbReference type="InterPro" id="IPR000577">
    <property type="entry name" value="Carb_kinase_FGGY"/>
</dbReference>
<dbReference type="PANTHER" id="PTHR43095:SF2">
    <property type="entry name" value="GLUCONOKINASE"/>
    <property type="match status" value="1"/>
</dbReference>
<dbReference type="AlphaFoldDB" id="A0A939K2H5"/>
<sequence>MPTSVYIGVDIGTTNLKALAIHARSSAIVAHAARPVETLSPKPDFAEQNPDQLWGLLLEAMTELDKELPDSVTIAGVCFSTAMHSLLAVDEAGKPLTNALIWSDNRAVQEAATIKKDHADLYQSIGVPIHPMLPLCKLAWFGRTNPRLLKRATRWISLKEYIWWKLTGRYEIDYAMAGATGLFNSPKGVWHTPVLTLAGVHTEQLSTPVDTTHTVPYNPPANGAMPGLRAGVPLVIGASDGCLANVGAGALEPGITTITIGTSGAVRRTSPRPIRDAQARLFSYMLHHGNRQQPTLYAVGGPTNNGANVLQWVAEKLLHLPVDEALKQAADIPAGADGLLFLPYLHGERAPLWDASVRGSFRGLDYAHSSAHMARAALEGVLFNLRRIDLLLARHAGPTRVIHANGGFAQSPYWVQMMADIFGVPVRLNASNESSGIGAAMMARFALAEPPTTLAELAKTVHFGQTFTPNPATVKGYQQQYKQFEALIGG</sequence>
<dbReference type="InterPro" id="IPR043129">
    <property type="entry name" value="ATPase_NBD"/>
</dbReference>
<dbReference type="EMBL" id="JAFMYV010000003">
    <property type="protein sequence ID" value="MBO0936324.1"/>
    <property type="molecule type" value="Genomic_DNA"/>
</dbReference>
<organism evidence="7 8">
    <name type="scientific">Fibrella rubiginis</name>
    <dbReference type="NCBI Taxonomy" id="2817060"/>
    <lineage>
        <taxon>Bacteria</taxon>
        <taxon>Pseudomonadati</taxon>
        <taxon>Bacteroidota</taxon>
        <taxon>Cytophagia</taxon>
        <taxon>Cytophagales</taxon>
        <taxon>Spirosomataceae</taxon>
        <taxon>Fibrella</taxon>
    </lineage>
</organism>
<dbReference type="SUPFAM" id="SSF53067">
    <property type="entry name" value="Actin-like ATPase domain"/>
    <property type="match status" value="2"/>
</dbReference>
<dbReference type="GO" id="GO:0016301">
    <property type="term" value="F:kinase activity"/>
    <property type="evidence" value="ECO:0007669"/>
    <property type="project" value="UniProtKB-KW"/>
</dbReference>
<dbReference type="Pfam" id="PF02782">
    <property type="entry name" value="FGGY_C"/>
    <property type="match status" value="1"/>
</dbReference>
<evidence type="ECO:0000256" key="3">
    <source>
        <dbReference type="ARBA" id="ARBA00022777"/>
    </source>
</evidence>
<evidence type="ECO:0000256" key="4">
    <source>
        <dbReference type="RuleBase" id="RU003733"/>
    </source>
</evidence>
<name>A0A939K2H5_9BACT</name>
<keyword evidence="3 4" id="KW-0418">Kinase</keyword>
<dbReference type="GO" id="GO:0016773">
    <property type="term" value="F:phosphotransferase activity, alcohol group as acceptor"/>
    <property type="evidence" value="ECO:0007669"/>
    <property type="project" value="InterPro"/>
</dbReference>
<evidence type="ECO:0000259" key="6">
    <source>
        <dbReference type="Pfam" id="PF02782"/>
    </source>
</evidence>
<evidence type="ECO:0000256" key="2">
    <source>
        <dbReference type="ARBA" id="ARBA00022679"/>
    </source>
</evidence>
<feature type="domain" description="Carbohydrate kinase FGGY C-terminal" evidence="6">
    <location>
        <begin position="258"/>
        <end position="446"/>
    </location>
</feature>